<dbReference type="Gene3D" id="3.20.20.70">
    <property type="entry name" value="Aldolase class I"/>
    <property type="match status" value="1"/>
</dbReference>
<dbReference type="InterPro" id="IPR031338">
    <property type="entry name" value="KDPG/KHG_AS_2"/>
</dbReference>
<dbReference type="Proteomes" id="UP001597427">
    <property type="component" value="Unassembled WGS sequence"/>
</dbReference>
<dbReference type="InterPro" id="IPR000887">
    <property type="entry name" value="Aldlse_KDPG_KHG"/>
</dbReference>
<dbReference type="PANTHER" id="PTHR30246">
    <property type="entry name" value="2-KETO-3-DEOXY-6-PHOSPHOGLUCONATE ALDOLASE"/>
    <property type="match status" value="1"/>
</dbReference>
<proteinExistence type="inferred from homology"/>
<protein>
    <submittedName>
        <fullName evidence="6">Bifunctional 4-hydroxy-2-oxoglutarate aldolase/2-dehydro-3-deoxy-phosphogluconate aldolase</fullName>
    </submittedName>
</protein>
<comment type="pathway">
    <text evidence="1">Carbohydrate acid metabolism.</text>
</comment>
<dbReference type="SUPFAM" id="SSF51569">
    <property type="entry name" value="Aldolase"/>
    <property type="match status" value="1"/>
</dbReference>
<comment type="caution">
    <text evidence="6">The sequence shown here is derived from an EMBL/GenBank/DDBJ whole genome shotgun (WGS) entry which is preliminary data.</text>
</comment>
<dbReference type="InterPro" id="IPR013785">
    <property type="entry name" value="Aldolase_TIM"/>
</dbReference>
<comment type="similarity">
    <text evidence="2">Belongs to the KHG/KDPG aldolase family.</text>
</comment>
<evidence type="ECO:0000313" key="6">
    <source>
        <dbReference type="EMBL" id="MFD2728915.1"/>
    </source>
</evidence>
<keyword evidence="5" id="KW-0119">Carbohydrate metabolism</keyword>
<name>A0ABW5TK19_9ENTE</name>
<evidence type="ECO:0000256" key="2">
    <source>
        <dbReference type="ARBA" id="ARBA00006906"/>
    </source>
</evidence>
<organism evidence="6 7">
    <name type="scientific">Enterococcus camelliae</name>
    <dbReference type="NCBI Taxonomy" id="453959"/>
    <lineage>
        <taxon>Bacteria</taxon>
        <taxon>Bacillati</taxon>
        <taxon>Bacillota</taxon>
        <taxon>Bacilli</taxon>
        <taxon>Lactobacillales</taxon>
        <taxon>Enterococcaceae</taxon>
        <taxon>Enterococcus</taxon>
    </lineage>
</organism>
<evidence type="ECO:0000256" key="4">
    <source>
        <dbReference type="ARBA" id="ARBA00023239"/>
    </source>
</evidence>
<comment type="subunit">
    <text evidence="3">Homotrimer.</text>
</comment>
<dbReference type="Pfam" id="PF01081">
    <property type="entry name" value="Aldolase"/>
    <property type="match status" value="1"/>
</dbReference>
<evidence type="ECO:0000256" key="3">
    <source>
        <dbReference type="ARBA" id="ARBA00011233"/>
    </source>
</evidence>
<keyword evidence="4" id="KW-0456">Lyase</keyword>
<evidence type="ECO:0000313" key="7">
    <source>
        <dbReference type="Proteomes" id="UP001597427"/>
    </source>
</evidence>
<dbReference type="CDD" id="cd00452">
    <property type="entry name" value="KDPG_aldolase"/>
    <property type="match status" value="1"/>
</dbReference>
<reference evidence="7" key="1">
    <citation type="journal article" date="2019" name="Int. J. Syst. Evol. Microbiol.">
        <title>The Global Catalogue of Microorganisms (GCM) 10K type strain sequencing project: providing services to taxonomists for standard genome sequencing and annotation.</title>
        <authorList>
            <consortium name="The Broad Institute Genomics Platform"/>
            <consortium name="The Broad Institute Genome Sequencing Center for Infectious Disease"/>
            <person name="Wu L."/>
            <person name="Ma J."/>
        </authorList>
    </citation>
    <scope>NUCLEOTIDE SEQUENCE [LARGE SCALE GENOMIC DNA]</scope>
    <source>
        <strain evidence="7">TISTR 932</strain>
    </source>
</reference>
<dbReference type="PROSITE" id="PS00160">
    <property type="entry name" value="ALDOLASE_KDPG_KHG_2"/>
    <property type="match status" value="1"/>
</dbReference>
<accession>A0ABW5TK19</accession>
<dbReference type="EMBL" id="JBHUMO010000039">
    <property type="protein sequence ID" value="MFD2728915.1"/>
    <property type="molecule type" value="Genomic_DNA"/>
</dbReference>
<evidence type="ECO:0000256" key="1">
    <source>
        <dbReference type="ARBA" id="ARBA00004761"/>
    </source>
</evidence>
<sequence length="223" mass="24447">MTSDAKNFILEHKIIAICRGIYGEDLKKLAQSLYKGGVKLMEVTFDQSNSNNLEETKNAIRMLRNHFKDKMKFGAGTVITIPQIYAAQSAGAEFIISPNTDKEIIWKTHDLNMVSIPGAMTPTEILQAHYAGADFVKLFPAKTMGLNYFKDVKAPINHVPLIATAGITNDNIGDFLDAGAVGVGISGYLTDKKLVSEGKFDTLEEHANILTEIVNGRSVKNDQ</sequence>
<dbReference type="RefSeq" id="WP_379980780.1">
    <property type="nucleotide sequence ID" value="NZ_JBHUMO010000039.1"/>
</dbReference>
<evidence type="ECO:0000256" key="5">
    <source>
        <dbReference type="ARBA" id="ARBA00023277"/>
    </source>
</evidence>
<gene>
    <name evidence="6" type="ORF">ACFSR0_05685</name>
</gene>
<keyword evidence="7" id="KW-1185">Reference proteome</keyword>
<dbReference type="PANTHER" id="PTHR30246:SF1">
    <property type="entry name" value="2-DEHYDRO-3-DEOXY-6-PHOSPHOGALACTONATE ALDOLASE-RELATED"/>
    <property type="match status" value="1"/>
</dbReference>
<dbReference type="NCBIfam" id="TIGR01182">
    <property type="entry name" value="eda"/>
    <property type="match status" value="1"/>
</dbReference>